<name>A0A9P4UXU1_9PLEO</name>
<accession>A0A9P4UXU1</accession>
<organism evidence="1 2">
    <name type="scientific">Polyplosphaeria fusca</name>
    <dbReference type="NCBI Taxonomy" id="682080"/>
    <lineage>
        <taxon>Eukaryota</taxon>
        <taxon>Fungi</taxon>
        <taxon>Dikarya</taxon>
        <taxon>Ascomycota</taxon>
        <taxon>Pezizomycotina</taxon>
        <taxon>Dothideomycetes</taxon>
        <taxon>Pleosporomycetidae</taxon>
        <taxon>Pleosporales</taxon>
        <taxon>Tetraplosphaeriaceae</taxon>
        <taxon>Polyplosphaeria</taxon>
    </lineage>
</organism>
<reference evidence="1" key="1">
    <citation type="journal article" date="2020" name="Stud. Mycol.">
        <title>101 Dothideomycetes genomes: a test case for predicting lifestyles and emergence of pathogens.</title>
        <authorList>
            <person name="Haridas S."/>
            <person name="Albert R."/>
            <person name="Binder M."/>
            <person name="Bloem J."/>
            <person name="Labutti K."/>
            <person name="Salamov A."/>
            <person name="Andreopoulos B."/>
            <person name="Baker S."/>
            <person name="Barry K."/>
            <person name="Bills G."/>
            <person name="Bluhm B."/>
            <person name="Cannon C."/>
            <person name="Castanera R."/>
            <person name="Culley D."/>
            <person name="Daum C."/>
            <person name="Ezra D."/>
            <person name="Gonzalez J."/>
            <person name="Henrissat B."/>
            <person name="Kuo A."/>
            <person name="Liang C."/>
            <person name="Lipzen A."/>
            <person name="Lutzoni F."/>
            <person name="Magnuson J."/>
            <person name="Mondo S."/>
            <person name="Nolan M."/>
            <person name="Ohm R."/>
            <person name="Pangilinan J."/>
            <person name="Park H.-J."/>
            <person name="Ramirez L."/>
            <person name="Alfaro M."/>
            <person name="Sun H."/>
            <person name="Tritt A."/>
            <person name="Yoshinaga Y."/>
            <person name="Zwiers L.-H."/>
            <person name="Turgeon B."/>
            <person name="Goodwin S."/>
            <person name="Spatafora J."/>
            <person name="Crous P."/>
            <person name="Grigoriev I."/>
        </authorList>
    </citation>
    <scope>NUCLEOTIDE SEQUENCE</scope>
    <source>
        <strain evidence="1">CBS 125425</strain>
    </source>
</reference>
<proteinExistence type="predicted"/>
<gene>
    <name evidence="1" type="ORF">EJ04DRAFT_527838</name>
</gene>
<protein>
    <submittedName>
        <fullName evidence="1">Uncharacterized protein</fullName>
    </submittedName>
</protein>
<dbReference type="Proteomes" id="UP000799444">
    <property type="component" value="Unassembled WGS sequence"/>
</dbReference>
<sequence>MQRLAPQGVPLLSSAHPISRFLPRTGPLQGTPQQNTVTASANKSKVVKRTNSTYWKRSSKLREISFRPRLQRYLEQQLCDSERDIINILARFGTINRLNTVERFNTDPDGVFADLTSRTMLKKFTARVRMQGAYYWAIARDRRTEPEIGADLLVVPPVLLEWVYDLADNVD</sequence>
<dbReference type="EMBL" id="ML996247">
    <property type="protein sequence ID" value="KAF2729361.1"/>
    <property type="molecule type" value="Genomic_DNA"/>
</dbReference>
<keyword evidence="2" id="KW-1185">Reference proteome</keyword>
<comment type="caution">
    <text evidence="1">The sequence shown here is derived from an EMBL/GenBank/DDBJ whole genome shotgun (WGS) entry which is preliminary data.</text>
</comment>
<evidence type="ECO:0000313" key="1">
    <source>
        <dbReference type="EMBL" id="KAF2729361.1"/>
    </source>
</evidence>
<dbReference type="AlphaFoldDB" id="A0A9P4UXU1"/>
<evidence type="ECO:0000313" key="2">
    <source>
        <dbReference type="Proteomes" id="UP000799444"/>
    </source>
</evidence>